<dbReference type="AlphaFoldDB" id="A0A286D3J1"/>
<evidence type="ECO:0000256" key="2">
    <source>
        <dbReference type="SAM" id="MobiDB-lite"/>
    </source>
</evidence>
<dbReference type="InterPro" id="IPR036465">
    <property type="entry name" value="vWFA_dom_sf"/>
</dbReference>
<sequence>MMAWWQSLHFLRPHWLWALLALPLLWALWRVRRRRENVWRQAVDPHLLAHLLERAPGLRSNFPWIGLAWLLAVAALAGPSWRQAPQPLWQPQSPLVIALDLSQRITAPDLPPSRLLQARAKIDALLRQRNGGQVALVAYAGEAFTVAPLTDDVANLALFLDALSPEVMPVEGQRADKAIAWSVRLLRQGQFERGDILLLTDQADGDARKAAAAAAAQGFRVSALGLGTAAGAPYRTGEGAIARANLDAASLRALASAGGGRYMPLSSEDGDLRELGVLEPQQAQSGAATEQTGGAWQDQGYWLLPPLMLLALLAFRRGGALPVLLACALLPLAPAASAAGNDWWQRPDQQAHQRLEQGAQAYREGDFAAAEQAFNGIETAEGWYNLGNALARQGQYDQAIAAYDRALQQRPGMEDAVANRAAVDAARKRQPPGGGSSKPPPQPGQDKPPGDGQSPPQPGQDQRQTEPAPPSPAEPQQRPSESGQRSDQAPAKPAGSPTESKPEPEPPEDAQAQQAADAAQRERMQQAMAQAAGQTGQGDAKAEPANAAETPQQREQRQAVEAWLRRVPDDPGGLLKTKFRLEYERRLREGQ</sequence>
<reference evidence="5 6" key="1">
    <citation type="submission" date="2017-09" db="EMBL/GenBank/DDBJ databases">
        <authorList>
            <person name="Ehlers B."/>
            <person name="Leendertz F.H."/>
        </authorList>
    </citation>
    <scope>NUCLEOTIDE SEQUENCE [LARGE SCALE GENOMIC DNA]</scope>
    <source>
        <strain evidence="5 6">CGMCC 1.10978</strain>
    </source>
</reference>
<name>A0A286D3J1_9GAMM</name>
<dbReference type="PANTHER" id="PTHR22550:SF14">
    <property type="entry name" value="VWFA DOMAIN-CONTAINING PROTEIN"/>
    <property type="match status" value="1"/>
</dbReference>
<dbReference type="Pfam" id="PF00515">
    <property type="entry name" value="TPR_1"/>
    <property type="match status" value="1"/>
</dbReference>
<dbReference type="Gene3D" id="1.25.40.10">
    <property type="entry name" value="Tetratricopeptide repeat domain"/>
    <property type="match status" value="1"/>
</dbReference>
<dbReference type="EMBL" id="OCND01000002">
    <property type="protein sequence ID" value="SOD53232.1"/>
    <property type="molecule type" value="Genomic_DNA"/>
</dbReference>
<dbReference type="SMART" id="SM00028">
    <property type="entry name" value="TPR"/>
    <property type="match status" value="1"/>
</dbReference>
<feature type="region of interest" description="Disordered" evidence="2">
    <location>
        <begin position="412"/>
        <end position="560"/>
    </location>
</feature>
<feature type="transmembrane region" description="Helical" evidence="3">
    <location>
        <begin position="62"/>
        <end position="81"/>
    </location>
</feature>
<feature type="repeat" description="TPR" evidence="1">
    <location>
        <begin position="380"/>
        <end position="413"/>
    </location>
</feature>
<dbReference type="SUPFAM" id="SSF48452">
    <property type="entry name" value="TPR-like"/>
    <property type="match status" value="1"/>
</dbReference>
<evidence type="ECO:0000313" key="6">
    <source>
        <dbReference type="Proteomes" id="UP000219374"/>
    </source>
</evidence>
<accession>A0A286D3J1</accession>
<keyword evidence="1" id="KW-0802">TPR repeat</keyword>
<organism evidence="5 6">
    <name type="scientific">Pseudoxanthomonas wuyuanensis</name>
    <dbReference type="NCBI Taxonomy" id="1073196"/>
    <lineage>
        <taxon>Bacteria</taxon>
        <taxon>Pseudomonadati</taxon>
        <taxon>Pseudomonadota</taxon>
        <taxon>Gammaproteobacteria</taxon>
        <taxon>Lysobacterales</taxon>
        <taxon>Lysobacteraceae</taxon>
        <taxon>Pseudoxanthomonas</taxon>
    </lineage>
</organism>
<feature type="compositionally biased region" description="Low complexity" evidence="2">
    <location>
        <begin position="525"/>
        <end position="539"/>
    </location>
</feature>
<evidence type="ECO:0000313" key="5">
    <source>
        <dbReference type="EMBL" id="SOD53232.1"/>
    </source>
</evidence>
<dbReference type="Pfam" id="PF13519">
    <property type="entry name" value="VWA_2"/>
    <property type="match status" value="1"/>
</dbReference>
<dbReference type="InterPro" id="IPR050768">
    <property type="entry name" value="UPF0353/GerABKA_families"/>
</dbReference>
<feature type="domain" description="VWFA" evidence="4">
    <location>
        <begin position="94"/>
        <end position="281"/>
    </location>
</feature>
<proteinExistence type="predicted"/>
<dbReference type="OrthoDB" id="9807628at2"/>
<dbReference type="PROSITE" id="PS50234">
    <property type="entry name" value="VWFA"/>
    <property type="match status" value="1"/>
</dbReference>
<dbReference type="SUPFAM" id="SSF53300">
    <property type="entry name" value="vWA-like"/>
    <property type="match status" value="1"/>
</dbReference>
<gene>
    <name evidence="5" type="ORF">SAMN06296416_102305</name>
</gene>
<feature type="compositionally biased region" description="Low complexity" evidence="2">
    <location>
        <begin position="444"/>
        <end position="462"/>
    </location>
</feature>
<feature type="transmembrane region" description="Helical" evidence="3">
    <location>
        <begin position="14"/>
        <end position="31"/>
    </location>
</feature>
<dbReference type="Gene3D" id="3.40.50.410">
    <property type="entry name" value="von Willebrand factor, type A domain"/>
    <property type="match status" value="1"/>
</dbReference>
<dbReference type="PROSITE" id="PS50293">
    <property type="entry name" value="TPR_REGION"/>
    <property type="match status" value="1"/>
</dbReference>
<evidence type="ECO:0000256" key="1">
    <source>
        <dbReference type="PROSITE-ProRule" id="PRU00339"/>
    </source>
</evidence>
<feature type="compositionally biased region" description="Low complexity" evidence="2">
    <location>
        <begin position="509"/>
        <end position="518"/>
    </location>
</feature>
<dbReference type="PANTHER" id="PTHR22550">
    <property type="entry name" value="SPORE GERMINATION PROTEIN"/>
    <property type="match status" value="1"/>
</dbReference>
<dbReference type="SMART" id="SM00327">
    <property type="entry name" value="VWA"/>
    <property type="match status" value="1"/>
</dbReference>
<keyword evidence="3" id="KW-0812">Transmembrane</keyword>
<evidence type="ECO:0000256" key="3">
    <source>
        <dbReference type="SAM" id="Phobius"/>
    </source>
</evidence>
<evidence type="ECO:0000259" key="4">
    <source>
        <dbReference type="PROSITE" id="PS50234"/>
    </source>
</evidence>
<dbReference type="InterPro" id="IPR011990">
    <property type="entry name" value="TPR-like_helical_dom_sf"/>
</dbReference>
<dbReference type="InterPro" id="IPR019734">
    <property type="entry name" value="TPR_rpt"/>
</dbReference>
<dbReference type="InterPro" id="IPR002035">
    <property type="entry name" value="VWF_A"/>
</dbReference>
<keyword evidence="3" id="KW-0472">Membrane</keyword>
<protein>
    <submittedName>
        <fullName evidence="5">Ca-activated chloride channel family protein</fullName>
    </submittedName>
</protein>
<dbReference type="RefSeq" id="WP_097121073.1">
    <property type="nucleotide sequence ID" value="NZ_OCND01000002.1"/>
</dbReference>
<dbReference type="PROSITE" id="PS50005">
    <property type="entry name" value="TPR"/>
    <property type="match status" value="1"/>
</dbReference>
<feature type="compositionally biased region" description="Low complexity" evidence="2">
    <location>
        <begin position="415"/>
        <end position="424"/>
    </location>
</feature>
<keyword evidence="3" id="KW-1133">Transmembrane helix</keyword>
<keyword evidence="6" id="KW-1185">Reference proteome</keyword>
<dbReference type="Proteomes" id="UP000219374">
    <property type="component" value="Unassembled WGS sequence"/>
</dbReference>